<evidence type="ECO:0000256" key="1">
    <source>
        <dbReference type="ARBA" id="ARBA00022737"/>
    </source>
</evidence>
<keyword evidence="2" id="KW-0802">TPR repeat</keyword>
<dbReference type="PANTHER" id="PTHR44858">
    <property type="entry name" value="TETRATRICOPEPTIDE REPEAT PROTEIN 6"/>
    <property type="match status" value="1"/>
</dbReference>
<dbReference type="InterPro" id="IPR019734">
    <property type="entry name" value="TPR_rpt"/>
</dbReference>
<dbReference type="SUPFAM" id="SSF50494">
    <property type="entry name" value="Trypsin-like serine proteases"/>
    <property type="match status" value="1"/>
</dbReference>
<dbReference type="OrthoDB" id="1523318at2"/>
<organism evidence="3 4">
    <name type="scientific">Breznakibacter xylanolyticus</name>
    <dbReference type="NCBI Taxonomy" id="990"/>
    <lineage>
        <taxon>Bacteria</taxon>
        <taxon>Pseudomonadati</taxon>
        <taxon>Bacteroidota</taxon>
        <taxon>Bacteroidia</taxon>
        <taxon>Marinilabiliales</taxon>
        <taxon>Marinilabiliaceae</taxon>
        <taxon>Breznakibacter</taxon>
    </lineage>
</organism>
<protein>
    <submittedName>
        <fullName evidence="3">Tetratricopeptide repeat-containing protein</fullName>
    </submittedName>
</protein>
<sequence>MFALSVGRCRLAWSCCLRGWAMGLLMWMCVGASGQQLLEVINQTEKAVVAARAYVLGGQLVDEGAGFFISADGLALLPASLFYYGDSVTVELRSGRTYVVNRILQAHAFANMAMVRVANPRNHTFTYLLPSREMFVENQDVLVYSHPLELDGGFDAVQLGRVSHQFYLKRQARVRSGISERSFGAPVVNVRGQCVGVVNAWDDTRPSLVQNILFMNDSLWFTVNKATRQMRQSQALRDRLSPDLNAAMYYLSLVDYPESARYFSRHLKLFPRDGVAYALRGHVRFMYKNNFGSREDFTLLSQLNPNDYLLYYLEGVHLMREKKYAEAQSSFTRSLAVKSDFAYALVERGRARVLLKGDKQAAFDDFTAAIRVDTTYADGYYERARLVLQHAENNQTALGDLSRAILLDPNLPGACTIRGTIYLALNDYRAATRDFDVALVKDPLDRYAYFNRGVAFYNMGMSERACVDWQRAVELGYSKAADYVAAYCSAKVRKQGR</sequence>
<reference evidence="3 4" key="1">
    <citation type="submission" date="2018-06" db="EMBL/GenBank/DDBJ databases">
        <title>Genomic Encyclopedia of Archaeal and Bacterial Type Strains, Phase II (KMG-II): from individual species to whole genera.</title>
        <authorList>
            <person name="Goeker M."/>
        </authorList>
    </citation>
    <scope>NUCLEOTIDE SEQUENCE [LARGE SCALE GENOMIC DNA]</scope>
    <source>
        <strain evidence="3 4">DSM 6779</strain>
    </source>
</reference>
<keyword evidence="4" id="KW-1185">Reference proteome</keyword>
<keyword evidence="1" id="KW-0677">Repeat</keyword>
<dbReference type="Gene3D" id="2.40.10.120">
    <property type="match status" value="1"/>
</dbReference>
<gene>
    <name evidence="3" type="ORF">LX69_01478</name>
</gene>
<dbReference type="Gene3D" id="1.25.40.10">
    <property type="entry name" value="Tetratricopeptide repeat domain"/>
    <property type="match status" value="3"/>
</dbReference>
<evidence type="ECO:0000313" key="4">
    <source>
        <dbReference type="Proteomes" id="UP000249239"/>
    </source>
</evidence>
<dbReference type="GO" id="GO:0046813">
    <property type="term" value="P:receptor-mediated virion attachment to host cell"/>
    <property type="evidence" value="ECO:0007669"/>
    <property type="project" value="TreeGrafter"/>
</dbReference>
<dbReference type="AlphaFoldDB" id="A0A2W7NBC1"/>
<comment type="caution">
    <text evidence="3">The sequence shown here is derived from an EMBL/GenBank/DDBJ whole genome shotgun (WGS) entry which is preliminary data.</text>
</comment>
<dbReference type="Proteomes" id="UP000249239">
    <property type="component" value="Unassembled WGS sequence"/>
</dbReference>
<dbReference type="SMART" id="SM00028">
    <property type="entry name" value="TPR"/>
    <property type="match status" value="7"/>
</dbReference>
<dbReference type="RefSeq" id="WP_146260667.1">
    <property type="nucleotide sequence ID" value="NZ_QKZK01000009.1"/>
</dbReference>
<dbReference type="SUPFAM" id="SSF81901">
    <property type="entry name" value="HCP-like"/>
    <property type="match status" value="1"/>
</dbReference>
<dbReference type="GO" id="GO:0009279">
    <property type="term" value="C:cell outer membrane"/>
    <property type="evidence" value="ECO:0007669"/>
    <property type="project" value="TreeGrafter"/>
</dbReference>
<proteinExistence type="predicted"/>
<evidence type="ECO:0000313" key="3">
    <source>
        <dbReference type="EMBL" id="PZX17428.1"/>
    </source>
</evidence>
<dbReference type="EMBL" id="QKZK01000009">
    <property type="protein sequence ID" value="PZX17428.1"/>
    <property type="molecule type" value="Genomic_DNA"/>
</dbReference>
<name>A0A2W7NBC1_9BACT</name>
<accession>A0A2W7NBC1</accession>
<dbReference type="PANTHER" id="PTHR44858:SF1">
    <property type="entry name" value="UDP-N-ACETYLGLUCOSAMINE--PEPTIDE N-ACETYLGLUCOSAMINYLTRANSFERASE SPINDLY-RELATED"/>
    <property type="match status" value="1"/>
</dbReference>
<dbReference type="InterPro" id="IPR050498">
    <property type="entry name" value="Ycf3"/>
</dbReference>
<evidence type="ECO:0000256" key="2">
    <source>
        <dbReference type="ARBA" id="ARBA00022803"/>
    </source>
</evidence>
<dbReference type="InterPro" id="IPR011990">
    <property type="entry name" value="TPR-like_helical_dom_sf"/>
</dbReference>
<dbReference type="InterPro" id="IPR009003">
    <property type="entry name" value="Peptidase_S1_PA"/>
</dbReference>